<dbReference type="GO" id="GO:0003724">
    <property type="term" value="F:RNA helicase activity"/>
    <property type="evidence" value="ECO:0007669"/>
    <property type="project" value="InterPro"/>
</dbReference>
<dbReference type="InterPro" id="IPR040801">
    <property type="entry name" value="Ski2_N"/>
</dbReference>
<gene>
    <name evidence="11" type="ORF">CVT26_005365</name>
</gene>
<feature type="region of interest" description="Disordered" evidence="9">
    <location>
        <begin position="150"/>
        <end position="177"/>
    </location>
</feature>
<evidence type="ECO:0000313" key="11">
    <source>
        <dbReference type="EMBL" id="PPR06143.1"/>
    </source>
</evidence>
<reference evidence="11 12" key="1">
    <citation type="journal article" date="2018" name="Evol. Lett.">
        <title>Horizontal gene cluster transfer increased hallucinogenic mushroom diversity.</title>
        <authorList>
            <person name="Reynolds H.T."/>
            <person name="Vijayakumar V."/>
            <person name="Gluck-Thaler E."/>
            <person name="Korotkin H.B."/>
            <person name="Matheny P.B."/>
            <person name="Slot J.C."/>
        </authorList>
    </citation>
    <scope>NUCLEOTIDE SEQUENCE [LARGE SCALE GENOMIC DNA]</scope>
    <source>
        <strain evidence="11 12">SRW20</strain>
    </source>
</reference>
<accession>A0A409YT23</accession>
<dbReference type="STRING" id="231916.A0A409YT23"/>
<dbReference type="PIRSF" id="PIRSF005198">
    <property type="entry name" value="Antiviral_helicase_SKI2"/>
    <property type="match status" value="1"/>
</dbReference>
<dbReference type="FunFam" id="1.10.3380.30:FF:000001">
    <property type="entry name" value="Ski2 ATP-dependent RNA helicase"/>
    <property type="match status" value="1"/>
</dbReference>
<keyword evidence="7" id="KW-0067">ATP-binding</keyword>
<keyword evidence="6" id="KW-0347">Helicase</keyword>
<dbReference type="SMART" id="SM01142">
    <property type="entry name" value="DSHCT"/>
    <property type="match status" value="1"/>
</dbReference>
<evidence type="ECO:0000256" key="7">
    <source>
        <dbReference type="ARBA" id="ARBA00022840"/>
    </source>
</evidence>
<feature type="compositionally biased region" description="Gly residues" evidence="9">
    <location>
        <begin position="544"/>
        <end position="559"/>
    </location>
</feature>
<dbReference type="Pfam" id="PF17911">
    <property type="entry name" value="Ski2_N"/>
    <property type="match status" value="1"/>
</dbReference>
<evidence type="ECO:0000256" key="4">
    <source>
        <dbReference type="ARBA" id="ARBA00022741"/>
    </source>
</evidence>
<dbReference type="GO" id="GO:0070478">
    <property type="term" value="P:nuclear-transcribed mRNA catabolic process, 3'-5' exonucleolytic nonsense-mediated decay"/>
    <property type="evidence" value="ECO:0007669"/>
    <property type="project" value="TreeGrafter"/>
</dbReference>
<dbReference type="Gene3D" id="3.40.50.300">
    <property type="entry name" value="P-loop containing nucleotide triphosphate hydrolases"/>
    <property type="match status" value="3"/>
</dbReference>
<dbReference type="FunFam" id="3.40.50.300:FF:000354">
    <property type="entry name" value="ATP-dependent RNA helicase SKI2"/>
    <property type="match status" value="1"/>
</dbReference>
<dbReference type="OrthoDB" id="64767at2759"/>
<evidence type="ECO:0000256" key="2">
    <source>
        <dbReference type="ARBA" id="ARBA00010140"/>
    </source>
</evidence>
<dbReference type="Pfam" id="PF21408">
    <property type="entry name" value="MTR4-like_stalk"/>
    <property type="match status" value="1"/>
</dbReference>
<dbReference type="SMART" id="SM00487">
    <property type="entry name" value="DEXDc"/>
    <property type="match status" value="1"/>
</dbReference>
<dbReference type="GO" id="GO:0016787">
    <property type="term" value="F:hydrolase activity"/>
    <property type="evidence" value="ECO:0007669"/>
    <property type="project" value="UniProtKB-KW"/>
</dbReference>
<keyword evidence="5" id="KW-0378">Hydrolase</keyword>
<name>A0A409YT23_9AGAR</name>
<evidence type="ECO:0000256" key="6">
    <source>
        <dbReference type="ARBA" id="ARBA00022806"/>
    </source>
</evidence>
<dbReference type="AlphaFoldDB" id="A0A409YT23"/>
<evidence type="ECO:0000256" key="8">
    <source>
        <dbReference type="ARBA" id="ARBA00022884"/>
    </source>
</evidence>
<comment type="similarity">
    <text evidence="2">Belongs to the helicase family. SKI2 subfamily.</text>
</comment>
<dbReference type="InterPro" id="IPR048392">
    <property type="entry name" value="MTR4-like_stalk"/>
</dbReference>
<dbReference type="PANTHER" id="PTHR12131:SF1">
    <property type="entry name" value="ATP-DEPENDENT RNA HELICASE SUPV3L1, MITOCHONDRIAL-RELATED"/>
    <property type="match status" value="1"/>
</dbReference>
<dbReference type="InterPro" id="IPR025696">
    <property type="entry name" value="Beta-barrel_MTR4"/>
</dbReference>
<dbReference type="GO" id="GO:0055087">
    <property type="term" value="C:Ski complex"/>
    <property type="evidence" value="ECO:0007669"/>
    <property type="project" value="TreeGrafter"/>
</dbReference>
<feature type="compositionally biased region" description="Low complexity" evidence="9">
    <location>
        <begin position="528"/>
        <end position="543"/>
    </location>
</feature>
<feature type="region of interest" description="Disordered" evidence="9">
    <location>
        <begin position="507"/>
        <end position="567"/>
    </location>
</feature>
<dbReference type="InterPro" id="IPR027417">
    <property type="entry name" value="P-loop_NTPase"/>
</dbReference>
<evidence type="ECO:0000256" key="5">
    <source>
        <dbReference type="ARBA" id="ARBA00022801"/>
    </source>
</evidence>
<proteinExistence type="inferred from homology"/>
<dbReference type="Gene3D" id="1.10.3380.30">
    <property type="match status" value="1"/>
</dbReference>
<keyword evidence="4" id="KW-0547">Nucleotide-binding</keyword>
<evidence type="ECO:0000256" key="3">
    <source>
        <dbReference type="ARBA" id="ARBA00022490"/>
    </source>
</evidence>
<dbReference type="Pfam" id="PF00270">
    <property type="entry name" value="DEAD"/>
    <property type="match status" value="1"/>
</dbReference>
<dbReference type="PANTHER" id="PTHR12131">
    <property type="entry name" value="ATP-DEPENDENT RNA AND DNA HELICASE"/>
    <property type="match status" value="1"/>
</dbReference>
<dbReference type="InParanoid" id="A0A409YT23"/>
<dbReference type="GO" id="GO:0005524">
    <property type="term" value="F:ATP binding"/>
    <property type="evidence" value="ECO:0007669"/>
    <property type="project" value="UniProtKB-KW"/>
</dbReference>
<evidence type="ECO:0000313" key="12">
    <source>
        <dbReference type="Proteomes" id="UP000284706"/>
    </source>
</evidence>
<dbReference type="PROSITE" id="PS51192">
    <property type="entry name" value="HELICASE_ATP_BIND_1"/>
    <property type="match status" value="1"/>
</dbReference>
<keyword evidence="12" id="KW-1185">Reference proteome</keyword>
<dbReference type="Pfam" id="PF08148">
    <property type="entry name" value="DSHCT"/>
    <property type="match status" value="1"/>
</dbReference>
<dbReference type="InterPro" id="IPR050699">
    <property type="entry name" value="RNA-DNA_Helicase"/>
</dbReference>
<dbReference type="FunCoup" id="A0A409YT23">
    <property type="interactions" value="339"/>
</dbReference>
<protein>
    <recommendedName>
        <fullName evidence="10">Helicase ATP-binding domain-containing protein</fullName>
    </recommendedName>
</protein>
<dbReference type="InterPro" id="IPR014001">
    <property type="entry name" value="Helicase_ATP-bd"/>
</dbReference>
<dbReference type="Pfam" id="PF13234">
    <property type="entry name" value="MTR4_beta-barrel"/>
    <property type="match status" value="1"/>
</dbReference>
<dbReference type="InterPro" id="IPR016438">
    <property type="entry name" value="SKI2-like"/>
</dbReference>
<feature type="compositionally biased region" description="Basic and acidic residues" evidence="9">
    <location>
        <begin position="507"/>
        <end position="518"/>
    </location>
</feature>
<evidence type="ECO:0000256" key="9">
    <source>
        <dbReference type="SAM" id="MobiDB-lite"/>
    </source>
</evidence>
<comment type="subcellular location">
    <subcellularLocation>
        <location evidence="1">Cytoplasm</location>
    </subcellularLocation>
</comment>
<comment type="caution">
    <text evidence="11">The sequence shown here is derived from an EMBL/GenBank/DDBJ whole genome shotgun (WGS) entry which is preliminary data.</text>
</comment>
<dbReference type="EMBL" id="NHYE01000373">
    <property type="protein sequence ID" value="PPR06143.1"/>
    <property type="molecule type" value="Genomic_DNA"/>
</dbReference>
<dbReference type="SUPFAM" id="SSF52540">
    <property type="entry name" value="P-loop containing nucleoside triphosphate hydrolases"/>
    <property type="match status" value="2"/>
</dbReference>
<dbReference type="InterPro" id="IPR012961">
    <property type="entry name" value="Ski2/MTR4_C"/>
</dbReference>
<organism evidence="11 12">
    <name type="scientific">Gymnopilus dilepis</name>
    <dbReference type="NCBI Taxonomy" id="231916"/>
    <lineage>
        <taxon>Eukaryota</taxon>
        <taxon>Fungi</taxon>
        <taxon>Dikarya</taxon>
        <taxon>Basidiomycota</taxon>
        <taxon>Agaricomycotina</taxon>
        <taxon>Agaricomycetes</taxon>
        <taxon>Agaricomycetidae</taxon>
        <taxon>Agaricales</taxon>
        <taxon>Agaricineae</taxon>
        <taxon>Hymenogastraceae</taxon>
        <taxon>Gymnopilus</taxon>
    </lineage>
</organism>
<feature type="domain" description="Helicase ATP-binding" evidence="10">
    <location>
        <begin position="306"/>
        <end position="464"/>
    </location>
</feature>
<evidence type="ECO:0000259" key="10">
    <source>
        <dbReference type="PROSITE" id="PS51192"/>
    </source>
</evidence>
<keyword evidence="8" id="KW-0694">RNA-binding</keyword>
<feature type="region of interest" description="Disordered" evidence="9">
    <location>
        <begin position="228"/>
        <end position="247"/>
    </location>
</feature>
<sequence>MDADFHLRVVDRVLSRRPEDTVRTLRELKLASPSSASEIHDDIEKALLLPPRSFPDQWLPSYQVHWDQAISVPDLLKSEPAPPSTILAFIRAGLDGKVIGYAEAPAVPLSTGSTSTSITRAPGLSKNFVRGRSGYVPFWPGGFEDESVELPNGKGEEESPKGLKTVPPGFERGLRLPGDPVEEEELVAIEEDGTAGDVEPAEVGCSSRRIMLLISHILQKPKSELEDFNENDNLPDQKDVDSLLPTSRSNLRPVGIKTRKRQPIIQKRDWAHVIDVNTPLNNFYELVPEMAHKYPFELDTFQKQAVYHLEMGDSVFVAAHTSAGKTVVAEYAIALAEKHMTRAIYTSPIKALSNQKFRDFKQTFSASSVGILTGDVQINPEASCLVMTTEILRSMLYKGADLIRDVEFVIFDEVHYVNDAERGVVWEEVIIMLPEHVNIILLSATVPNTKEFADWVGRTKKKDIYVISTPQRPVPLEHYLYAGRELYKIVDAQRNFISQGYKEAGEALRRKQDKEREAAGLPPVQRVGARGAAPARGQQRGGPPARGGRGAPIARGGGSSAPRTMHTGADKNLYVHMLGNLRKKTLLPVVVFTFSKKRCEENAATLTNLDLCTSVEKSEIHVAVEKALSRLKGSDKKLPQIMRTRDLLSRGIGIHHGGLLPLVKEGVNMPAKCVVFSSIRKHDGRNFRDILPGEYTQMAGRAGRRGLDATGTVIIVANDNLPEQTTLQTMMLGVPGKLSSQFRLTYNMILNLLRVEALRVEEMIKRSFSENSSQRLLPEHQKKVTESERLLSSLPRLECPECLPDIELYYDQTRAIVEKNQSMLEMALSHPQGSKTLVAGRVVILRDGHFQHNNVAVILKPAPMKASDSGVLSNMKTYFILAWVDSSIKAGKQDVDADAVPPLWPLKPDSLKIESGVYELRAVPLSSIAMVTDRMIKVEVNDIVDRHLISRMNDAVKQLQGVVEEWSATNHIPEADWNRMRALEFQETLRARDSLIRSLDSHHCMSCSNFGSHYRLIHGQKILQANIAYLKLAISDQNLELIPDYEQRIAVLKDLKFIDENSTIQLKGRINSANELVLTELILENTLATYEPEEVVALLSCFVFQEKTDVEPLLSPKLEAGRDAILAISDRVGRIQDYHKVAVEDFRSSLKFGLVEVVYEWAKGMPFEKITELTDVAEGTIVRVITRLDETCREVRDAARVIGDADLFKKMEDAQIKIKRDIVFAASLYF</sequence>
<keyword evidence="3" id="KW-0963">Cytoplasm</keyword>
<dbReference type="Proteomes" id="UP000284706">
    <property type="component" value="Unassembled WGS sequence"/>
</dbReference>
<dbReference type="Gene3D" id="1.20.1500.20">
    <property type="match status" value="1"/>
</dbReference>
<dbReference type="InterPro" id="IPR011545">
    <property type="entry name" value="DEAD/DEAH_box_helicase_dom"/>
</dbReference>
<dbReference type="GO" id="GO:0003723">
    <property type="term" value="F:RNA binding"/>
    <property type="evidence" value="ECO:0007669"/>
    <property type="project" value="UniProtKB-KW"/>
</dbReference>
<evidence type="ECO:0000256" key="1">
    <source>
        <dbReference type="ARBA" id="ARBA00004496"/>
    </source>
</evidence>